<dbReference type="EMBL" id="UFAJ01000262">
    <property type="protein sequence ID" value="SSD60063.1"/>
    <property type="molecule type" value="Genomic_DNA"/>
</dbReference>
<organism evidence="8 9">
    <name type="scientific">Saccharomycodes ludwigii</name>
    <dbReference type="NCBI Taxonomy" id="36035"/>
    <lineage>
        <taxon>Eukaryota</taxon>
        <taxon>Fungi</taxon>
        <taxon>Dikarya</taxon>
        <taxon>Ascomycota</taxon>
        <taxon>Saccharomycotina</taxon>
        <taxon>Saccharomycetes</taxon>
        <taxon>Saccharomycodales</taxon>
        <taxon>Saccharomycodaceae</taxon>
        <taxon>Saccharomycodes</taxon>
    </lineage>
</organism>
<reference evidence="9" key="1">
    <citation type="submission" date="2018-06" db="EMBL/GenBank/DDBJ databases">
        <authorList>
            <person name="Guldener U."/>
        </authorList>
    </citation>
    <scope>NUCLEOTIDE SEQUENCE [LARGE SCALE GENOMIC DNA]</scope>
    <source>
        <strain evidence="9">UTAD17</strain>
    </source>
</reference>
<keyword evidence="2 5" id="KW-0808">Transferase</keyword>
<evidence type="ECO:0000256" key="5">
    <source>
        <dbReference type="RuleBase" id="RU003801"/>
    </source>
</evidence>
<dbReference type="InterPro" id="IPR023213">
    <property type="entry name" value="CAT-like_dom_sf"/>
</dbReference>
<evidence type="ECO:0000313" key="8">
    <source>
        <dbReference type="EMBL" id="SSD60063.1"/>
    </source>
</evidence>
<dbReference type="VEuPathDB" id="FungiDB:SCODWIG_01824"/>
<evidence type="ECO:0000259" key="7">
    <source>
        <dbReference type="Pfam" id="PF00755"/>
    </source>
</evidence>
<keyword evidence="3 5" id="KW-0012">Acyltransferase</keyword>
<gene>
    <name evidence="8" type="ORF">SCODWIG_01824</name>
</gene>
<evidence type="ECO:0000256" key="6">
    <source>
        <dbReference type="SAM" id="MobiDB-lite"/>
    </source>
</evidence>
<dbReference type="FunFam" id="3.30.559.10:FF:000019">
    <property type="entry name" value="Carnitine acetyl transferase"/>
    <property type="match status" value="1"/>
</dbReference>
<dbReference type="InterPro" id="IPR000542">
    <property type="entry name" value="Carn_acyl_trans"/>
</dbReference>
<evidence type="ECO:0000313" key="9">
    <source>
        <dbReference type="Proteomes" id="UP000262825"/>
    </source>
</evidence>
<sequence length="689" mass="79158">MSNEHIATHPENNKKLARLPVPDLKDTLQRYLARLEPLQEAHQHEATVRAVLSNENIHKLKILQNKLLEYDHELDIETNGESSYIEQFWFDAYLEYDASVVFNVNPFFQLQDDPTLLSTDKDVQIKRSAKLVLSMLKFVREIRKSTLKQDTVRGKTPLSMDQYSKLFGSARLPPNNEQDKSDNNPSCHLQTDPTSHHIVVIHKSRFYWFDVLDTNNNPIFQSPEELECNLYSIIQDCLQNADENNSFPAGVFTTENRKVWSNVRSYMMSQEDDTNSHNLKIIDSALFILCLDDISIDDERRLVQNLLCGESKLINNYSTQTGTFLNRWFDKLQLIVTENGKAGINFEHTGVDGHTVLRMCSDIYTDSILSFASSITKNVPRVFHQDEIRDVAAVTPRTTAKSNNLITIPRRLEWVVDSFLLSSIHFAETRASDLMMQYEFDIVDFHEYGANHIKRQFHVSPDAFIQMIFQLAYYALYGKFETTYEPAMTKTFKHGRTEAIRSVSNDSKKFVHSIFDNVSTDRERVKLLQEACKEHSRITKEASCGLGQDRHLYALYCVWKEMGNNDDTLPPMFSDKGWKILNTNILSTSNCGNPCLKSFGFGPVTNNGFGLGYIIRPDSVTIVLSSKHRQTERFAKLIEKSLLEINHVFERKEGSTFKNTHTLTETKGSSTDMKFLMSGYDYFDVSVHG</sequence>
<proteinExistence type="inferred from homology"/>
<dbReference type="Gene3D" id="3.30.559.10">
    <property type="entry name" value="Chloramphenicol acetyltransferase-like domain"/>
    <property type="match status" value="1"/>
</dbReference>
<dbReference type="Pfam" id="PF00755">
    <property type="entry name" value="Carn_acyltransf"/>
    <property type="match status" value="1"/>
</dbReference>
<dbReference type="OrthoDB" id="240216at2759"/>
<evidence type="ECO:0000256" key="1">
    <source>
        <dbReference type="ARBA" id="ARBA00005232"/>
    </source>
</evidence>
<feature type="domain" description="Choline/carnitine acyltransferase" evidence="7">
    <location>
        <begin position="19"/>
        <end position="640"/>
    </location>
</feature>
<dbReference type="InterPro" id="IPR042231">
    <property type="entry name" value="Cho/carn_acyl_trans_2"/>
</dbReference>
<feature type="region of interest" description="Disordered" evidence="6">
    <location>
        <begin position="169"/>
        <end position="189"/>
    </location>
</feature>
<feature type="active site" description="Proton acceptor" evidence="4">
    <location>
        <position position="348"/>
    </location>
</feature>
<dbReference type="PROSITE" id="PS00440">
    <property type="entry name" value="ACYLTRANSF_C_2"/>
    <property type="match status" value="1"/>
</dbReference>
<accession>A0A376B5W4</accession>
<evidence type="ECO:0000256" key="2">
    <source>
        <dbReference type="ARBA" id="ARBA00022679"/>
    </source>
</evidence>
<keyword evidence="9" id="KW-1185">Reference proteome</keyword>
<name>A0A376B5W4_9ASCO</name>
<dbReference type="AlphaFoldDB" id="A0A376B5W4"/>
<evidence type="ECO:0000256" key="3">
    <source>
        <dbReference type="ARBA" id="ARBA00023315"/>
    </source>
</evidence>
<dbReference type="Proteomes" id="UP000262825">
    <property type="component" value="Unassembled WGS sequence"/>
</dbReference>
<dbReference type="GO" id="GO:0004092">
    <property type="term" value="F:carnitine O-acetyltransferase activity"/>
    <property type="evidence" value="ECO:0007669"/>
    <property type="project" value="TreeGrafter"/>
</dbReference>
<protein>
    <submittedName>
        <fullName evidence="8">Probable Putative mitochondrial carnitine O-acetyltransferase</fullName>
    </submittedName>
</protein>
<dbReference type="InterPro" id="IPR039551">
    <property type="entry name" value="Cho/carn_acyl_trans"/>
</dbReference>
<dbReference type="Gene3D" id="3.30.559.70">
    <property type="entry name" value="Choline/Carnitine o-acyltransferase, domain 2"/>
    <property type="match status" value="1"/>
</dbReference>
<dbReference type="PANTHER" id="PTHR22589:SF29">
    <property type="entry name" value="MITOCHONDRIAL CARNITINE O-ACETYLTRANSFERASE-RELATED"/>
    <property type="match status" value="1"/>
</dbReference>
<dbReference type="SUPFAM" id="SSF52777">
    <property type="entry name" value="CoA-dependent acyltransferases"/>
    <property type="match status" value="2"/>
</dbReference>
<dbReference type="FunFam" id="3.30.559.70:FF:000003">
    <property type="entry name" value="Carnitine acetyl transferase FacC"/>
    <property type="match status" value="1"/>
</dbReference>
<dbReference type="GO" id="GO:0009437">
    <property type="term" value="P:carnitine metabolic process"/>
    <property type="evidence" value="ECO:0007669"/>
    <property type="project" value="TreeGrafter"/>
</dbReference>
<comment type="similarity">
    <text evidence="1 5">Belongs to the carnitine/choline acetyltransferase family.</text>
</comment>
<dbReference type="PANTHER" id="PTHR22589">
    <property type="entry name" value="CARNITINE O-ACYLTRANSFERASE"/>
    <property type="match status" value="1"/>
</dbReference>
<dbReference type="GO" id="GO:0005739">
    <property type="term" value="C:mitochondrion"/>
    <property type="evidence" value="ECO:0007669"/>
    <property type="project" value="TreeGrafter"/>
</dbReference>
<evidence type="ECO:0000256" key="4">
    <source>
        <dbReference type="PIRSR" id="PIRSR600542-1"/>
    </source>
</evidence>